<evidence type="ECO:0000256" key="2">
    <source>
        <dbReference type="ARBA" id="ARBA00007947"/>
    </source>
</evidence>
<gene>
    <name evidence="10" type="primary">glmU</name>
    <name evidence="10" type="ORF">HG15A2_12480</name>
</gene>
<comment type="catalytic activity">
    <reaction evidence="7">
        <text>N-acetyl-alpha-D-glucosamine 1-phosphate + UTP + H(+) = UDP-N-acetyl-alpha-D-glucosamine + diphosphate</text>
        <dbReference type="Rhea" id="RHEA:13509"/>
        <dbReference type="ChEBI" id="CHEBI:15378"/>
        <dbReference type="ChEBI" id="CHEBI:33019"/>
        <dbReference type="ChEBI" id="CHEBI:46398"/>
        <dbReference type="ChEBI" id="CHEBI:57705"/>
        <dbReference type="ChEBI" id="CHEBI:57776"/>
        <dbReference type="EC" id="2.7.7.23"/>
    </reaction>
</comment>
<organism evidence="10 11">
    <name type="scientific">Adhaeretor mobilis</name>
    <dbReference type="NCBI Taxonomy" id="1930276"/>
    <lineage>
        <taxon>Bacteria</taxon>
        <taxon>Pseudomonadati</taxon>
        <taxon>Planctomycetota</taxon>
        <taxon>Planctomycetia</taxon>
        <taxon>Pirellulales</taxon>
        <taxon>Lacipirellulaceae</taxon>
        <taxon>Adhaeretor</taxon>
    </lineage>
</organism>
<dbReference type="AlphaFoldDB" id="A0A517MSX9"/>
<protein>
    <submittedName>
        <fullName evidence="10">Bifunctional protein GlmU</fullName>
    </submittedName>
</protein>
<evidence type="ECO:0000256" key="4">
    <source>
        <dbReference type="ARBA" id="ARBA00022695"/>
    </source>
</evidence>
<sequence length="249" mass="26673">MSPPARPDADALAIVLAAGKGTRMKSDLPKVLVPVKGRPMIRYVVDALKTAGVQRVVVVVGYREELVRKELAGIPAVDFATQGEQLGTGHAVMMCREQLADCHGPVIIVAGDSPMLQATSVEALLAAYRENDAACLLGTVQKEEPTGFGRILRNAANQFVGIVEEKDATPEQRAINEVNVSTYLFDAQELLQSLDQLSDDNAQSEYYITDCPGILLEQGKTVLALPVLQQCEALSINSPDDLAAVEAAM</sequence>
<evidence type="ECO:0000256" key="7">
    <source>
        <dbReference type="ARBA" id="ARBA00048493"/>
    </source>
</evidence>
<dbReference type="SUPFAM" id="SSF53448">
    <property type="entry name" value="Nucleotide-diphospho-sugar transferases"/>
    <property type="match status" value="1"/>
</dbReference>
<accession>A0A517MSX9</accession>
<dbReference type="InterPro" id="IPR050065">
    <property type="entry name" value="GlmU-like"/>
</dbReference>
<dbReference type="GO" id="GO:0003977">
    <property type="term" value="F:UDP-N-acetylglucosamine diphosphorylase activity"/>
    <property type="evidence" value="ECO:0007669"/>
    <property type="project" value="UniProtKB-EC"/>
</dbReference>
<comment type="function">
    <text evidence="8">Catalyzes the last two sequential reactions in the de novo biosynthetic pathway for UDP-N-acetylglucosamine (UDP-GlcNAc). The C-terminal domain catalyzes the transfer of acetyl group from acetyl coenzyme A to glucosamine-1-phosphate (GlcN-1-P) to produce N-acetylglucosamine-1-phosphate (GlcNAc-1-P), which is converted into UDP-GlcNAc by the transfer of uridine 5-monophosphate (from uridine 5-triphosphate), a reaction catalyzed by the N-terminal domain.</text>
</comment>
<dbReference type="OrthoDB" id="9775031at2"/>
<name>A0A517MSX9_9BACT</name>
<dbReference type="EMBL" id="CP036263">
    <property type="protein sequence ID" value="QDS97978.1"/>
    <property type="molecule type" value="Genomic_DNA"/>
</dbReference>
<comment type="similarity">
    <text evidence="1">In the C-terminal section; belongs to the transferase hexapeptide repeat family.</text>
</comment>
<evidence type="ECO:0000259" key="9">
    <source>
        <dbReference type="Pfam" id="PF12804"/>
    </source>
</evidence>
<evidence type="ECO:0000256" key="6">
    <source>
        <dbReference type="ARBA" id="ARBA00048247"/>
    </source>
</evidence>
<feature type="domain" description="MobA-like NTP transferase" evidence="9">
    <location>
        <begin position="13"/>
        <end position="160"/>
    </location>
</feature>
<dbReference type="PANTHER" id="PTHR43584">
    <property type="entry name" value="NUCLEOTIDYL TRANSFERASE"/>
    <property type="match status" value="1"/>
</dbReference>
<keyword evidence="11" id="KW-1185">Reference proteome</keyword>
<evidence type="ECO:0000313" key="10">
    <source>
        <dbReference type="EMBL" id="QDS97978.1"/>
    </source>
</evidence>
<dbReference type="PANTHER" id="PTHR43584:SF3">
    <property type="entry name" value="BIFUNCTIONAL PROTEIN GLMU"/>
    <property type="match status" value="1"/>
</dbReference>
<dbReference type="Pfam" id="PF12804">
    <property type="entry name" value="NTP_transf_3"/>
    <property type="match status" value="1"/>
</dbReference>
<reference evidence="10 11" key="1">
    <citation type="submission" date="2019-02" db="EMBL/GenBank/DDBJ databases">
        <title>Deep-cultivation of Planctomycetes and their phenomic and genomic characterization uncovers novel biology.</title>
        <authorList>
            <person name="Wiegand S."/>
            <person name="Jogler M."/>
            <person name="Boedeker C."/>
            <person name="Pinto D."/>
            <person name="Vollmers J."/>
            <person name="Rivas-Marin E."/>
            <person name="Kohn T."/>
            <person name="Peeters S.H."/>
            <person name="Heuer A."/>
            <person name="Rast P."/>
            <person name="Oberbeckmann S."/>
            <person name="Bunk B."/>
            <person name="Jeske O."/>
            <person name="Meyerdierks A."/>
            <person name="Storesund J.E."/>
            <person name="Kallscheuer N."/>
            <person name="Luecker S."/>
            <person name="Lage O.M."/>
            <person name="Pohl T."/>
            <person name="Merkel B.J."/>
            <person name="Hornburger P."/>
            <person name="Mueller R.-W."/>
            <person name="Bruemmer F."/>
            <person name="Labrenz M."/>
            <person name="Spormann A.M."/>
            <person name="Op den Camp H."/>
            <person name="Overmann J."/>
            <person name="Amann R."/>
            <person name="Jetten M.S.M."/>
            <person name="Mascher T."/>
            <person name="Medema M.H."/>
            <person name="Devos D.P."/>
            <person name="Kaster A.-K."/>
            <person name="Ovreas L."/>
            <person name="Rohde M."/>
            <person name="Galperin M.Y."/>
            <person name="Jogler C."/>
        </authorList>
    </citation>
    <scope>NUCLEOTIDE SEQUENCE [LARGE SCALE GENOMIC DNA]</scope>
    <source>
        <strain evidence="10 11">HG15A2</strain>
    </source>
</reference>
<comment type="similarity">
    <text evidence="2">In the N-terminal section; belongs to the N-acetylglucosamine-1-phosphate uridyltransferase family.</text>
</comment>
<dbReference type="KEGG" id="amob:HG15A2_12480"/>
<dbReference type="InterPro" id="IPR029044">
    <property type="entry name" value="Nucleotide-diphossugar_trans"/>
</dbReference>
<keyword evidence="5" id="KW-0012">Acyltransferase</keyword>
<comment type="catalytic activity">
    <reaction evidence="6">
        <text>alpha-D-glucosamine 1-phosphate + acetyl-CoA = N-acetyl-alpha-D-glucosamine 1-phosphate + CoA + H(+)</text>
        <dbReference type="Rhea" id="RHEA:13725"/>
        <dbReference type="ChEBI" id="CHEBI:15378"/>
        <dbReference type="ChEBI" id="CHEBI:57287"/>
        <dbReference type="ChEBI" id="CHEBI:57288"/>
        <dbReference type="ChEBI" id="CHEBI:57776"/>
        <dbReference type="ChEBI" id="CHEBI:58516"/>
        <dbReference type="EC" id="2.3.1.157"/>
    </reaction>
</comment>
<dbReference type="RefSeq" id="WP_145058789.1">
    <property type="nucleotide sequence ID" value="NZ_CP036263.1"/>
</dbReference>
<evidence type="ECO:0000256" key="5">
    <source>
        <dbReference type="ARBA" id="ARBA00023315"/>
    </source>
</evidence>
<dbReference type="CDD" id="cd02540">
    <property type="entry name" value="GT2_GlmU_N_bac"/>
    <property type="match status" value="1"/>
</dbReference>
<proteinExistence type="inferred from homology"/>
<dbReference type="InterPro" id="IPR025877">
    <property type="entry name" value="MobA-like_NTP_Trfase"/>
</dbReference>
<evidence type="ECO:0000256" key="8">
    <source>
        <dbReference type="ARBA" id="ARBA00049628"/>
    </source>
</evidence>
<dbReference type="GO" id="GO:0019134">
    <property type="term" value="F:glucosamine-1-phosphate N-acetyltransferase activity"/>
    <property type="evidence" value="ECO:0007669"/>
    <property type="project" value="UniProtKB-EC"/>
</dbReference>
<keyword evidence="4" id="KW-0548">Nucleotidyltransferase</keyword>
<dbReference type="Gene3D" id="3.90.550.10">
    <property type="entry name" value="Spore Coat Polysaccharide Biosynthesis Protein SpsA, Chain A"/>
    <property type="match status" value="1"/>
</dbReference>
<evidence type="ECO:0000256" key="3">
    <source>
        <dbReference type="ARBA" id="ARBA00022679"/>
    </source>
</evidence>
<evidence type="ECO:0000256" key="1">
    <source>
        <dbReference type="ARBA" id="ARBA00007707"/>
    </source>
</evidence>
<evidence type="ECO:0000313" key="11">
    <source>
        <dbReference type="Proteomes" id="UP000319852"/>
    </source>
</evidence>
<dbReference type="Proteomes" id="UP000319852">
    <property type="component" value="Chromosome"/>
</dbReference>
<keyword evidence="3" id="KW-0808">Transferase</keyword>